<dbReference type="EMBL" id="NEDP02001510">
    <property type="protein sequence ID" value="OWF53092.1"/>
    <property type="molecule type" value="Genomic_DNA"/>
</dbReference>
<evidence type="ECO:0000256" key="1">
    <source>
        <dbReference type="SAM" id="MobiDB-lite"/>
    </source>
</evidence>
<dbReference type="Proteomes" id="UP000242188">
    <property type="component" value="Unassembled WGS sequence"/>
</dbReference>
<reference evidence="4 5" key="1">
    <citation type="journal article" date="2017" name="Nat. Ecol. Evol.">
        <title>Scallop genome provides insights into evolution of bilaterian karyotype and development.</title>
        <authorList>
            <person name="Wang S."/>
            <person name="Zhang J."/>
            <person name="Jiao W."/>
            <person name="Li J."/>
            <person name="Xun X."/>
            <person name="Sun Y."/>
            <person name="Guo X."/>
            <person name="Huan P."/>
            <person name="Dong B."/>
            <person name="Zhang L."/>
            <person name="Hu X."/>
            <person name="Sun X."/>
            <person name="Wang J."/>
            <person name="Zhao C."/>
            <person name="Wang Y."/>
            <person name="Wang D."/>
            <person name="Huang X."/>
            <person name="Wang R."/>
            <person name="Lv J."/>
            <person name="Li Y."/>
            <person name="Zhang Z."/>
            <person name="Liu B."/>
            <person name="Lu W."/>
            <person name="Hui Y."/>
            <person name="Liang J."/>
            <person name="Zhou Z."/>
            <person name="Hou R."/>
            <person name="Li X."/>
            <person name="Liu Y."/>
            <person name="Li H."/>
            <person name="Ning X."/>
            <person name="Lin Y."/>
            <person name="Zhao L."/>
            <person name="Xing Q."/>
            <person name="Dou J."/>
            <person name="Li Y."/>
            <person name="Mao J."/>
            <person name="Guo H."/>
            <person name="Dou H."/>
            <person name="Li T."/>
            <person name="Mu C."/>
            <person name="Jiang W."/>
            <person name="Fu Q."/>
            <person name="Fu X."/>
            <person name="Miao Y."/>
            <person name="Liu J."/>
            <person name="Yu Q."/>
            <person name="Li R."/>
            <person name="Liao H."/>
            <person name="Li X."/>
            <person name="Kong Y."/>
            <person name="Jiang Z."/>
            <person name="Chourrout D."/>
            <person name="Li R."/>
            <person name="Bao Z."/>
        </authorList>
    </citation>
    <scope>NUCLEOTIDE SEQUENCE [LARGE SCALE GENOMIC DNA]</scope>
    <source>
        <strain evidence="4 5">PY_sf001</strain>
    </source>
</reference>
<comment type="caution">
    <text evidence="4">The sequence shown here is derived from an EMBL/GenBank/DDBJ whole genome shotgun (WGS) entry which is preliminary data.</text>
</comment>
<keyword evidence="2" id="KW-0472">Membrane</keyword>
<evidence type="ECO:0000256" key="3">
    <source>
        <dbReference type="SAM" id="SignalP"/>
    </source>
</evidence>
<keyword evidence="5" id="KW-1185">Reference proteome</keyword>
<evidence type="ECO:0000256" key="2">
    <source>
        <dbReference type="SAM" id="Phobius"/>
    </source>
</evidence>
<name>A0A210QWN2_MIZYE</name>
<proteinExistence type="predicted"/>
<keyword evidence="2" id="KW-0812">Transmembrane</keyword>
<feature type="chain" id="PRO_5012058127" description="Sushi domain-containing protein" evidence="3">
    <location>
        <begin position="35"/>
        <end position="205"/>
    </location>
</feature>
<keyword evidence="2" id="KW-1133">Transmembrane helix</keyword>
<evidence type="ECO:0000313" key="4">
    <source>
        <dbReference type="EMBL" id="OWF53092.1"/>
    </source>
</evidence>
<feature type="signal peptide" evidence="3">
    <location>
        <begin position="1"/>
        <end position="34"/>
    </location>
</feature>
<sequence length="205" mass="22418">MIRIRSQTGDKIHSNMKVLAYMLVLLSLEVLKCASLSKDHANDTQRLPTPPAVPSRTQTDPAPQTDGHKTSGAATLHGPNRCNSTIEYDGIVEETFRFTGKVRQPCKGDTVGTVTCIDGFYTTTGTGVGTRNVTRRMINTVTTCCFLYKEVQSMCVKDTTTLAVLISIPAVLVGIITLTCGVCCYCCCRRSQEIRFLKDLLTASR</sequence>
<keyword evidence="3" id="KW-0732">Signal</keyword>
<accession>A0A210QWN2</accession>
<evidence type="ECO:0000313" key="5">
    <source>
        <dbReference type="Proteomes" id="UP000242188"/>
    </source>
</evidence>
<organism evidence="4 5">
    <name type="scientific">Mizuhopecten yessoensis</name>
    <name type="common">Japanese scallop</name>
    <name type="synonym">Patinopecten yessoensis</name>
    <dbReference type="NCBI Taxonomy" id="6573"/>
    <lineage>
        <taxon>Eukaryota</taxon>
        <taxon>Metazoa</taxon>
        <taxon>Spiralia</taxon>
        <taxon>Lophotrochozoa</taxon>
        <taxon>Mollusca</taxon>
        <taxon>Bivalvia</taxon>
        <taxon>Autobranchia</taxon>
        <taxon>Pteriomorphia</taxon>
        <taxon>Pectinida</taxon>
        <taxon>Pectinoidea</taxon>
        <taxon>Pectinidae</taxon>
        <taxon>Mizuhopecten</taxon>
    </lineage>
</organism>
<evidence type="ECO:0008006" key="6">
    <source>
        <dbReference type="Google" id="ProtNLM"/>
    </source>
</evidence>
<feature type="region of interest" description="Disordered" evidence="1">
    <location>
        <begin position="40"/>
        <end position="78"/>
    </location>
</feature>
<gene>
    <name evidence="4" type="ORF">KP79_PYT00515</name>
</gene>
<dbReference type="OrthoDB" id="288590at2759"/>
<protein>
    <recommendedName>
        <fullName evidence="6">Sushi domain-containing protein</fullName>
    </recommendedName>
</protein>
<feature type="transmembrane region" description="Helical" evidence="2">
    <location>
        <begin position="162"/>
        <end position="188"/>
    </location>
</feature>
<dbReference type="AlphaFoldDB" id="A0A210QWN2"/>